<gene>
    <name evidence="2" type="ORF">I8J29_02550</name>
</gene>
<evidence type="ECO:0000313" key="3">
    <source>
        <dbReference type="Proteomes" id="UP000670947"/>
    </source>
</evidence>
<comment type="caution">
    <text evidence="2">The sequence shown here is derived from an EMBL/GenBank/DDBJ whole genome shotgun (WGS) entry which is preliminary data.</text>
</comment>
<proteinExistence type="predicted"/>
<dbReference type="Gene3D" id="3.40.50.720">
    <property type="entry name" value="NAD(P)-binding Rossmann-like Domain"/>
    <property type="match status" value="1"/>
</dbReference>
<dbReference type="InterPro" id="IPR050177">
    <property type="entry name" value="Lipid_A_modif_metabolic_enz"/>
</dbReference>
<dbReference type="Pfam" id="PF01370">
    <property type="entry name" value="Epimerase"/>
    <property type="match status" value="1"/>
</dbReference>
<dbReference type="InterPro" id="IPR036291">
    <property type="entry name" value="NAD(P)-bd_dom_sf"/>
</dbReference>
<feature type="domain" description="NAD-dependent epimerase/dehydratase" evidence="1">
    <location>
        <begin position="3"/>
        <end position="151"/>
    </location>
</feature>
<dbReference type="PANTHER" id="PTHR43245">
    <property type="entry name" value="BIFUNCTIONAL POLYMYXIN RESISTANCE PROTEIN ARNA"/>
    <property type="match status" value="1"/>
</dbReference>
<name>A0ABS3W425_9BACL</name>
<protein>
    <submittedName>
        <fullName evidence="2">NAD(P)-dependent oxidoreductase</fullName>
    </submittedName>
</protein>
<sequence>MKVLVTGASGNGGQAVCRALLRAGHQVRMADVMPAKAADLAAAEFVRCDTRTVTDVREAVRGMDGVIHLAAWHCAHQPPVSDDTIFAVNVDGTYNVLEACRKEGIRSIVYASSMAYGWWSVYGVSKVIGEDLCRAYHEMTGASIAMLRYHEFIPRPYLEFGARLLRNGVDRRDVASATVLSLEAAASEAFGLFRTIVHTDHGMPEDVRADFARLGPEWCERQLPGGAALLERYGIELPKEVEQHDLSEASRVLGWQPRVGFLDFLRDLKRREEQGLEIRELFVPSELPGEDA</sequence>
<dbReference type="RefSeq" id="WP_208846004.1">
    <property type="nucleotide sequence ID" value="NZ_JAGGDJ010000001.1"/>
</dbReference>
<evidence type="ECO:0000259" key="1">
    <source>
        <dbReference type="Pfam" id="PF01370"/>
    </source>
</evidence>
<keyword evidence="3" id="KW-1185">Reference proteome</keyword>
<dbReference type="PANTHER" id="PTHR43245:SF55">
    <property type="entry name" value="NAD(P)-BINDING DOMAIN-CONTAINING PROTEIN"/>
    <property type="match status" value="1"/>
</dbReference>
<evidence type="ECO:0000313" key="2">
    <source>
        <dbReference type="EMBL" id="MBO7743061.1"/>
    </source>
</evidence>
<dbReference type="EMBL" id="JAGGDJ010000001">
    <property type="protein sequence ID" value="MBO7743061.1"/>
    <property type="molecule type" value="Genomic_DNA"/>
</dbReference>
<accession>A0ABS3W425</accession>
<dbReference type="InterPro" id="IPR001509">
    <property type="entry name" value="Epimerase_deHydtase"/>
</dbReference>
<organism evidence="2 3">
    <name type="scientific">Paenibacillus artemisiicola</name>
    <dbReference type="NCBI Taxonomy" id="1172618"/>
    <lineage>
        <taxon>Bacteria</taxon>
        <taxon>Bacillati</taxon>
        <taxon>Bacillota</taxon>
        <taxon>Bacilli</taxon>
        <taxon>Bacillales</taxon>
        <taxon>Paenibacillaceae</taxon>
        <taxon>Paenibacillus</taxon>
    </lineage>
</organism>
<reference evidence="2 3" key="1">
    <citation type="submission" date="2021-03" db="EMBL/GenBank/DDBJ databases">
        <title>Paenibacillus artemisicola MWE-103 whole genome sequence.</title>
        <authorList>
            <person name="Ham Y.J."/>
        </authorList>
    </citation>
    <scope>NUCLEOTIDE SEQUENCE [LARGE SCALE GENOMIC DNA]</scope>
    <source>
        <strain evidence="2 3">MWE-103</strain>
    </source>
</reference>
<dbReference type="Proteomes" id="UP000670947">
    <property type="component" value="Unassembled WGS sequence"/>
</dbReference>
<dbReference type="SUPFAM" id="SSF51735">
    <property type="entry name" value="NAD(P)-binding Rossmann-fold domains"/>
    <property type="match status" value="1"/>
</dbReference>